<comment type="caution">
    <text evidence="1">The sequence shown here is derived from an EMBL/GenBank/DDBJ whole genome shotgun (WGS) entry which is preliminary data.</text>
</comment>
<dbReference type="Gene3D" id="2.40.110.10">
    <property type="entry name" value="Butyryl-CoA Dehydrogenase, subunit A, domain 2"/>
    <property type="match status" value="1"/>
</dbReference>
<proteinExistence type="predicted"/>
<gene>
    <name evidence="1" type="ORF">P171DRAFT_500009</name>
</gene>
<dbReference type="GO" id="GO:0016627">
    <property type="term" value="F:oxidoreductase activity, acting on the CH-CH group of donors"/>
    <property type="evidence" value="ECO:0007669"/>
    <property type="project" value="InterPro"/>
</dbReference>
<evidence type="ECO:0000313" key="2">
    <source>
        <dbReference type="Proteomes" id="UP000799764"/>
    </source>
</evidence>
<dbReference type="OrthoDB" id="10016597at2759"/>
<reference evidence="1" key="1">
    <citation type="journal article" date="2020" name="Stud. Mycol.">
        <title>101 Dothideomycetes genomes: a test case for predicting lifestyles and emergence of pathogens.</title>
        <authorList>
            <person name="Haridas S."/>
            <person name="Albert R."/>
            <person name="Binder M."/>
            <person name="Bloem J."/>
            <person name="Labutti K."/>
            <person name="Salamov A."/>
            <person name="Andreopoulos B."/>
            <person name="Baker S."/>
            <person name="Barry K."/>
            <person name="Bills G."/>
            <person name="Bluhm B."/>
            <person name="Cannon C."/>
            <person name="Castanera R."/>
            <person name="Culley D."/>
            <person name="Daum C."/>
            <person name="Ezra D."/>
            <person name="Gonzalez J."/>
            <person name="Henrissat B."/>
            <person name="Kuo A."/>
            <person name="Liang C."/>
            <person name="Lipzen A."/>
            <person name="Lutzoni F."/>
            <person name="Magnuson J."/>
            <person name="Mondo S."/>
            <person name="Nolan M."/>
            <person name="Ohm R."/>
            <person name="Pangilinan J."/>
            <person name="Park H.-J."/>
            <person name="Ramirez L."/>
            <person name="Alfaro M."/>
            <person name="Sun H."/>
            <person name="Tritt A."/>
            <person name="Yoshinaga Y."/>
            <person name="Zwiers L.-H."/>
            <person name="Turgeon B."/>
            <person name="Goodwin S."/>
            <person name="Spatafora J."/>
            <person name="Crous P."/>
            <person name="Grigoriev I."/>
        </authorList>
    </citation>
    <scope>NUCLEOTIDE SEQUENCE</scope>
    <source>
        <strain evidence="1">CBS 690.94</strain>
    </source>
</reference>
<name>A0A9P4PAW2_9PLEO</name>
<protein>
    <submittedName>
        <fullName evidence="1">Uncharacterized protein</fullName>
    </submittedName>
</protein>
<dbReference type="EMBL" id="MU001507">
    <property type="protein sequence ID" value="KAF2440552.1"/>
    <property type="molecule type" value="Genomic_DNA"/>
</dbReference>
<sequence>MGRLWANLQTVVCRDATTPPREGGDAKEKIAIVLVSHAGIVRNGDASFKVVHHLSTMGHKSYSGAHARFTDLRVPQANTLYGPGPQAVESVRSSFDNTGVLVGAMALRGRWLMPRWRSQKCIAAGAHRHFLS</sequence>
<dbReference type="InterPro" id="IPR046373">
    <property type="entry name" value="Acyl-CoA_Oxase/DH_mid-dom_sf"/>
</dbReference>
<keyword evidence="2" id="KW-1185">Reference proteome</keyword>
<evidence type="ECO:0000313" key="1">
    <source>
        <dbReference type="EMBL" id="KAF2440552.1"/>
    </source>
</evidence>
<dbReference type="AlphaFoldDB" id="A0A9P4PAW2"/>
<dbReference type="Proteomes" id="UP000799764">
    <property type="component" value="Unassembled WGS sequence"/>
</dbReference>
<accession>A0A9P4PAW2</accession>
<organism evidence="1 2">
    <name type="scientific">Karstenula rhodostoma CBS 690.94</name>
    <dbReference type="NCBI Taxonomy" id="1392251"/>
    <lineage>
        <taxon>Eukaryota</taxon>
        <taxon>Fungi</taxon>
        <taxon>Dikarya</taxon>
        <taxon>Ascomycota</taxon>
        <taxon>Pezizomycotina</taxon>
        <taxon>Dothideomycetes</taxon>
        <taxon>Pleosporomycetidae</taxon>
        <taxon>Pleosporales</taxon>
        <taxon>Massarineae</taxon>
        <taxon>Didymosphaeriaceae</taxon>
        <taxon>Karstenula</taxon>
    </lineage>
</organism>